<proteinExistence type="inferred from homology"/>
<keyword evidence="10" id="KW-0460">Magnesium</keyword>
<evidence type="ECO:0000313" key="12">
    <source>
        <dbReference type="EMBL" id="ANK61734.1"/>
    </source>
</evidence>
<dbReference type="OrthoDB" id="9811552at2"/>
<evidence type="ECO:0000256" key="7">
    <source>
        <dbReference type="ARBA" id="ARBA00022723"/>
    </source>
</evidence>
<dbReference type="SUPFAM" id="SSF53098">
    <property type="entry name" value="Ribonuclease H-like"/>
    <property type="match status" value="1"/>
</dbReference>
<dbReference type="EC" id="3.1.26.4" evidence="5"/>
<dbReference type="PANTHER" id="PTHR10642">
    <property type="entry name" value="RIBONUCLEASE H1"/>
    <property type="match status" value="1"/>
</dbReference>
<evidence type="ECO:0000256" key="6">
    <source>
        <dbReference type="ARBA" id="ARBA00022722"/>
    </source>
</evidence>
<evidence type="ECO:0000256" key="1">
    <source>
        <dbReference type="ARBA" id="ARBA00000077"/>
    </source>
</evidence>
<dbReference type="GO" id="GO:0003676">
    <property type="term" value="F:nucleic acid binding"/>
    <property type="evidence" value="ECO:0007669"/>
    <property type="project" value="InterPro"/>
</dbReference>
<feature type="compositionally biased region" description="Polar residues" evidence="11">
    <location>
        <begin position="235"/>
        <end position="246"/>
    </location>
</feature>
<protein>
    <recommendedName>
        <fullName evidence="5">ribonuclease H</fullName>
        <ecNumber evidence="5">3.1.26.4</ecNumber>
    </recommendedName>
</protein>
<keyword evidence="13" id="KW-1185">Reference proteome</keyword>
<dbReference type="GO" id="GO:0043137">
    <property type="term" value="P:DNA replication, removal of RNA primer"/>
    <property type="evidence" value="ECO:0007669"/>
    <property type="project" value="TreeGrafter"/>
</dbReference>
<dbReference type="PROSITE" id="PS50879">
    <property type="entry name" value="RNASE_H_1"/>
    <property type="match status" value="1"/>
</dbReference>
<dbReference type="InterPro" id="IPR022892">
    <property type="entry name" value="RNaseHI"/>
</dbReference>
<organism evidence="12 13">
    <name type="scientific">Loigolactobacillus backii</name>
    <dbReference type="NCBI Taxonomy" id="375175"/>
    <lineage>
        <taxon>Bacteria</taxon>
        <taxon>Bacillati</taxon>
        <taxon>Bacillota</taxon>
        <taxon>Bacilli</taxon>
        <taxon>Lactobacillales</taxon>
        <taxon>Lactobacillaceae</taxon>
        <taxon>Loigolactobacillus</taxon>
    </lineage>
</organism>
<dbReference type="STRING" id="375175.AYR53_02495"/>
<dbReference type="GO" id="GO:0046872">
    <property type="term" value="F:metal ion binding"/>
    <property type="evidence" value="ECO:0007669"/>
    <property type="project" value="UniProtKB-KW"/>
</dbReference>
<dbReference type="InterPro" id="IPR037056">
    <property type="entry name" value="RNase_H1_N_sf"/>
</dbReference>
<keyword evidence="7" id="KW-0479">Metal-binding</keyword>
<comment type="similarity">
    <text evidence="3">Belongs to the RNase H family.</text>
</comment>
<comment type="catalytic activity">
    <reaction evidence="1">
        <text>Endonucleolytic cleavage to 5'-phosphomonoester.</text>
        <dbReference type="EC" id="3.1.26.4"/>
    </reaction>
</comment>
<dbReference type="InterPro" id="IPR036397">
    <property type="entry name" value="RNaseH_sf"/>
</dbReference>
<evidence type="ECO:0000313" key="13">
    <source>
        <dbReference type="Proteomes" id="UP000078582"/>
    </source>
</evidence>
<dbReference type="EMBL" id="CP014873">
    <property type="protein sequence ID" value="ANK61734.1"/>
    <property type="molecule type" value="Genomic_DNA"/>
</dbReference>
<evidence type="ECO:0000256" key="11">
    <source>
        <dbReference type="SAM" id="MobiDB-lite"/>
    </source>
</evidence>
<dbReference type="InterPro" id="IPR050092">
    <property type="entry name" value="RNase_H"/>
</dbReference>
<dbReference type="KEGG" id="lbt:AYR52_10835"/>
<dbReference type="Pfam" id="PF00075">
    <property type="entry name" value="RNase_H"/>
    <property type="match status" value="1"/>
</dbReference>
<dbReference type="AlphaFoldDB" id="A0A192GYX8"/>
<evidence type="ECO:0000256" key="3">
    <source>
        <dbReference type="ARBA" id="ARBA00005300"/>
    </source>
</evidence>
<feature type="compositionally biased region" description="Low complexity" evidence="11">
    <location>
        <begin position="250"/>
        <end position="262"/>
    </location>
</feature>
<dbReference type="Pfam" id="PF01693">
    <property type="entry name" value="Cauli_VI"/>
    <property type="match status" value="1"/>
</dbReference>
<dbReference type="InterPro" id="IPR009027">
    <property type="entry name" value="Ribosomal_bL9/RNase_H1_N"/>
</dbReference>
<dbReference type="Proteomes" id="UP000078582">
    <property type="component" value="Chromosome"/>
</dbReference>
<sequence length="292" mass="32333">MAAEKFYAIARGRKQGVFKTTWAQAKTLVEGFNGARYKGFKSQTEAQAWLAEQQTTRPKTGAKTSSTAPVRHQADTIYLYTDGGSRNTGNVNGQHVKVGDKAAWAYLIQYNDQEMSDSAGEFGATNNKMEITALLEGLRYIAQTWPVTTPIVVIADSQYVLNAITKHWLAGWQRKGWTRGPGKPLANKELWQALAQLLPRFSQISYRWTKGHATNHGNVFVDHALNQTMDAMAANNPSGRQESVSGEQIAKSAKPVKSVAKSQRPSPESMASIRKTLKEMGYLQHKSESENN</sequence>
<reference evidence="12 13" key="1">
    <citation type="submission" date="2016-03" db="EMBL/GenBank/DDBJ databases">
        <title>Pediococcus and Lactobacillus from brewery environment - whole genome sequencing and assembly.</title>
        <authorList>
            <person name="Behr J."/>
            <person name="Geissler A.J."/>
            <person name="Vogel R.F."/>
        </authorList>
    </citation>
    <scope>NUCLEOTIDE SEQUENCE [LARGE SCALE GENOMIC DNA]</scope>
    <source>
        <strain evidence="12 13">TMW 1.1989</strain>
    </source>
</reference>
<dbReference type="InterPro" id="IPR002156">
    <property type="entry name" value="RNaseH_domain"/>
</dbReference>
<dbReference type="GO" id="GO:0004523">
    <property type="term" value="F:RNA-DNA hybrid ribonuclease activity"/>
    <property type="evidence" value="ECO:0007669"/>
    <property type="project" value="UniProtKB-EC"/>
</dbReference>
<dbReference type="RefSeq" id="WP_068226007.1">
    <property type="nucleotide sequence ID" value="NZ_CP014623.1"/>
</dbReference>
<dbReference type="GeneID" id="42981105"/>
<evidence type="ECO:0000256" key="5">
    <source>
        <dbReference type="ARBA" id="ARBA00012180"/>
    </source>
</evidence>
<comment type="subunit">
    <text evidence="4">Monomer.</text>
</comment>
<keyword evidence="6" id="KW-0540">Nuclease</keyword>
<accession>A0A192GYX8</accession>
<dbReference type="Gene3D" id="3.40.970.10">
    <property type="entry name" value="Ribonuclease H1, N-terminal domain"/>
    <property type="match status" value="1"/>
</dbReference>
<dbReference type="PANTHER" id="PTHR10642:SF26">
    <property type="entry name" value="RIBONUCLEASE H1"/>
    <property type="match status" value="1"/>
</dbReference>
<dbReference type="InterPro" id="IPR011320">
    <property type="entry name" value="RNase_H1_N"/>
</dbReference>
<evidence type="ECO:0000256" key="9">
    <source>
        <dbReference type="ARBA" id="ARBA00022801"/>
    </source>
</evidence>
<dbReference type="SUPFAM" id="SSF55658">
    <property type="entry name" value="L9 N-domain-like"/>
    <property type="match status" value="1"/>
</dbReference>
<evidence type="ECO:0000256" key="2">
    <source>
        <dbReference type="ARBA" id="ARBA00001946"/>
    </source>
</evidence>
<evidence type="ECO:0000256" key="8">
    <source>
        <dbReference type="ARBA" id="ARBA00022759"/>
    </source>
</evidence>
<evidence type="ECO:0000256" key="4">
    <source>
        <dbReference type="ARBA" id="ARBA00011245"/>
    </source>
</evidence>
<feature type="region of interest" description="Disordered" evidence="11">
    <location>
        <begin position="235"/>
        <end position="273"/>
    </location>
</feature>
<dbReference type="InterPro" id="IPR012337">
    <property type="entry name" value="RNaseH-like_sf"/>
</dbReference>
<dbReference type="Gene3D" id="3.30.420.10">
    <property type="entry name" value="Ribonuclease H-like superfamily/Ribonuclease H"/>
    <property type="match status" value="1"/>
</dbReference>
<comment type="cofactor">
    <cofactor evidence="2">
        <name>Mg(2+)</name>
        <dbReference type="ChEBI" id="CHEBI:18420"/>
    </cofactor>
</comment>
<evidence type="ECO:0000256" key="10">
    <source>
        <dbReference type="ARBA" id="ARBA00022842"/>
    </source>
</evidence>
<keyword evidence="8" id="KW-0255">Endonuclease</keyword>
<name>A0A192GYX8_9LACO</name>
<dbReference type="CDD" id="cd09278">
    <property type="entry name" value="RNase_HI_prokaryote_like"/>
    <property type="match status" value="1"/>
</dbReference>
<keyword evidence="9" id="KW-0378">Hydrolase</keyword>
<gene>
    <name evidence="12" type="ORF">AYR53_02495</name>
</gene>